<organism evidence="2 3">
    <name type="scientific">Apiospora aurea</name>
    <dbReference type="NCBI Taxonomy" id="335848"/>
    <lineage>
        <taxon>Eukaryota</taxon>
        <taxon>Fungi</taxon>
        <taxon>Dikarya</taxon>
        <taxon>Ascomycota</taxon>
        <taxon>Pezizomycotina</taxon>
        <taxon>Sordariomycetes</taxon>
        <taxon>Xylariomycetidae</taxon>
        <taxon>Amphisphaeriales</taxon>
        <taxon>Apiosporaceae</taxon>
        <taxon>Apiospora</taxon>
    </lineage>
</organism>
<evidence type="ECO:0000313" key="3">
    <source>
        <dbReference type="Proteomes" id="UP001391051"/>
    </source>
</evidence>
<feature type="compositionally biased region" description="Low complexity" evidence="1">
    <location>
        <begin position="94"/>
        <end position="107"/>
    </location>
</feature>
<dbReference type="RefSeq" id="XP_066704068.1">
    <property type="nucleotide sequence ID" value="XM_066839004.1"/>
</dbReference>
<accession>A0ABR1QPT1</accession>
<feature type="compositionally biased region" description="Low complexity" evidence="1">
    <location>
        <begin position="147"/>
        <end position="162"/>
    </location>
</feature>
<dbReference type="GeneID" id="92072066"/>
<feature type="region of interest" description="Disordered" evidence="1">
    <location>
        <begin position="1"/>
        <end position="26"/>
    </location>
</feature>
<gene>
    <name evidence="2" type="ORF">PG986_002782</name>
</gene>
<feature type="region of interest" description="Disordered" evidence="1">
    <location>
        <begin position="61"/>
        <end position="201"/>
    </location>
</feature>
<name>A0ABR1QPT1_9PEZI</name>
<feature type="compositionally biased region" description="Low complexity" evidence="1">
    <location>
        <begin position="118"/>
        <end position="138"/>
    </location>
</feature>
<dbReference type="EMBL" id="JAQQWE010000002">
    <property type="protein sequence ID" value="KAK7961957.1"/>
    <property type="molecule type" value="Genomic_DNA"/>
</dbReference>
<feature type="region of interest" description="Disordered" evidence="1">
    <location>
        <begin position="308"/>
        <end position="344"/>
    </location>
</feature>
<evidence type="ECO:0000313" key="2">
    <source>
        <dbReference type="EMBL" id="KAK7961957.1"/>
    </source>
</evidence>
<sequence length="616" mass="64565">MPDPNTGLTLQQTRQANPSNPGYLRPSDEFALRERQARETNHSFTDFRFQVVTSSATQGITSATTSAPSSDNTIANVTTSQQSPSRNVTSTAGTNLSNSPSATSTSSQKYPTTHGFTSAFGAGPGNSSSANVSSSQKSHIPGLSRTVGTNSGNSSSAVATSSPKLPTHDFTSATGRDSGSPPRPTAPRITQPPRRPHQRPVPIVPPYTIDQDDMLIQPTVAPVPAAPAEPSVNPLSLAATMPQLVVDPETGSASVVEYSIPPHDDPTSFWVPGDVSGPLTATEHDWINDYLRQAAARGEVTDVTAVPTTTAASPTNPAVTMPPGTDAQAASSSSTTAPAASGDDAWSWDEWITWPADDLNTDLRSNGNFVPVSEAAASSSQGTAVTSAVSPHNVPASGPGNNNLPANFVTFNDDVPDNVFGGSSAKGDDPTLQSLLEKPAPGGRWSPQPASPTTTTTIQPRDAEGNPLNINVDAVLGGVEQVMRGFEADPQYRAQLALATTPGERAELARLRFRRCWQTIAVAEVAAAMDAGASGAAGRPILFVAGRDTLLETNEGGTMVRQRATWGWLAEEGRWAWIDEEVGGVFHPAAFCLVDMQAIADRHGIEGIYAQRFPVC</sequence>
<dbReference type="Proteomes" id="UP001391051">
    <property type="component" value="Unassembled WGS sequence"/>
</dbReference>
<protein>
    <submittedName>
        <fullName evidence="2">Uncharacterized protein</fullName>
    </submittedName>
</protein>
<comment type="caution">
    <text evidence="2">The sequence shown here is derived from an EMBL/GenBank/DDBJ whole genome shotgun (WGS) entry which is preliminary data.</text>
</comment>
<evidence type="ECO:0000256" key="1">
    <source>
        <dbReference type="SAM" id="MobiDB-lite"/>
    </source>
</evidence>
<feature type="compositionally biased region" description="Polar residues" evidence="1">
    <location>
        <begin position="61"/>
        <end position="93"/>
    </location>
</feature>
<feature type="compositionally biased region" description="Polar residues" evidence="1">
    <location>
        <begin position="1"/>
        <end position="20"/>
    </location>
</feature>
<reference evidence="2 3" key="1">
    <citation type="submission" date="2023-01" db="EMBL/GenBank/DDBJ databases">
        <title>Analysis of 21 Apiospora genomes using comparative genomics revels a genus with tremendous synthesis potential of carbohydrate active enzymes and secondary metabolites.</title>
        <authorList>
            <person name="Sorensen T."/>
        </authorList>
    </citation>
    <scope>NUCLEOTIDE SEQUENCE [LARGE SCALE GENOMIC DNA]</scope>
    <source>
        <strain evidence="2 3">CBS 24483</strain>
    </source>
</reference>
<feature type="region of interest" description="Disordered" evidence="1">
    <location>
        <begin position="419"/>
        <end position="466"/>
    </location>
</feature>
<proteinExistence type="predicted"/>
<keyword evidence="3" id="KW-1185">Reference proteome</keyword>